<feature type="compositionally biased region" description="Basic and acidic residues" evidence="1">
    <location>
        <begin position="123"/>
        <end position="134"/>
    </location>
</feature>
<sequence length="217" mass="23578">HTSPRKHLILLSLAPTPSRQLPYACLPYRMRGEPIRPPQASAHVAHFASVVRCRDCAVLAAGASEQHSQSEQHGPTPGAELFGAALTGVGFKLANDPVQAARLSVLLRGGEAIASCTVPARPRGPEASHCESSEAFRGLSVSTEGAPVRLETHLPPPRKMLWPRALSQHERHATHTPPPPLSPRHWGFARRYPPETRPNIVRWKSGDNNSAAKKRCP</sequence>
<feature type="non-terminal residue" evidence="2">
    <location>
        <position position="1"/>
    </location>
</feature>
<reference evidence="2 3" key="1">
    <citation type="journal article" date="2018" name="BMC Genomics">
        <title>Genomic comparison of Trypanosoma conorhini and Trypanosoma rangeli to Trypanosoma cruzi strains of high and low virulence.</title>
        <authorList>
            <person name="Bradwell K.R."/>
            <person name="Koparde V.N."/>
            <person name="Matveyev A.V."/>
            <person name="Serrano M.G."/>
            <person name="Alves J.M."/>
            <person name="Parikh H."/>
            <person name="Huang B."/>
            <person name="Lee V."/>
            <person name="Espinosa-Alvarez O."/>
            <person name="Ortiz P.A."/>
            <person name="Costa-Martins A.G."/>
            <person name="Teixeira M.M."/>
            <person name="Buck G.A."/>
        </authorList>
    </citation>
    <scope>NUCLEOTIDE SEQUENCE [LARGE SCALE GENOMIC DNA]</scope>
    <source>
        <strain evidence="2 3">AM80</strain>
    </source>
</reference>
<feature type="region of interest" description="Disordered" evidence="1">
    <location>
        <begin position="120"/>
        <end position="217"/>
    </location>
</feature>
<gene>
    <name evidence="2" type="ORF">TraAM80_05362</name>
</gene>
<protein>
    <submittedName>
        <fullName evidence="2">Uncharacterized protein</fullName>
    </submittedName>
</protein>
<dbReference type="AlphaFoldDB" id="A0A422NEV9"/>
<evidence type="ECO:0000313" key="3">
    <source>
        <dbReference type="Proteomes" id="UP000283634"/>
    </source>
</evidence>
<accession>A0A422NEV9</accession>
<dbReference type="Proteomes" id="UP000283634">
    <property type="component" value="Unassembled WGS sequence"/>
</dbReference>
<name>A0A422NEV9_TRYRA</name>
<comment type="caution">
    <text evidence="2">The sequence shown here is derived from an EMBL/GenBank/DDBJ whole genome shotgun (WGS) entry which is preliminary data.</text>
</comment>
<evidence type="ECO:0000256" key="1">
    <source>
        <dbReference type="SAM" id="MobiDB-lite"/>
    </source>
</evidence>
<evidence type="ECO:0000313" key="2">
    <source>
        <dbReference type="EMBL" id="RNF03979.1"/>
    </source>
</evidence>
<dbReference type="GeneID" id="40329295"/>
<dbReference type="RefSeq" id="XP_029237825.1">
    <property type="nucleotide sequence ID" value="XM_029382245.1"/>
</dbReference>
<dbReference type="EMBL" id="MKGL01000177">
    <property type="protein sequence ID" value="RNF03979.1"/>
    <property type="molecule type" value="Genomic_DNA"/>
</dbReference>
<proteinExistence type="predicted"/>
<keyword evidence="3" id="KW-1185">Reference proteome</keyword>
<organism evidence="2 3">
    <name type="scientific">Trypanosoma rangeli</name>
    <dbReference type="NCBI Taxonomy" id="5698"/>
    <lineage>
        <taxon>Eukaryota</taxon>
        <taxon>Discoba</taxon>
        <taxon>Euglenozoa</taxon>
        <taxon>Kinetoplastea</taxon>
        <taxon>Metakinetoplastina</taxon>
        <taxon>Trypanosomatida</taxon>
        <taxon>Trypanosomatidae</taxon>
        <taxon>Trypanosoma</taxon>
        <taxon>Herpetosoma</taxon>
    </lineage>
</organism>